<name>K1R9X6_MAGGI</name>
<gene>
    <name evidence="1" type="ORF">CGI_10019718</name>
</gene>
<dbReference type="PROSITE" id="PS01360">
    <property type="entry name" value="ZF_MYND_1"/>
    <property type="match status" value="1"/>
</dbReference>
<reference evidence="1" key="1">
    <citation type="journal article" date="2012" name="Nature">
        <title>The oyster genome reveals stress adaptation and complexity of shell formation.</title>
        <authorList>
            <person name="Zhang G."/>
            <person name="Fang X."/>
            <person name="Guo X."/>
            <person name="Li L."/>
            <person name="Luo R."/>
            <person name="Xu F."/>
            <person name="Yang P."/>
            <person name="Zhang L."/>
            <person name="Wang X."/>
            <person name="Qi H."/>
            <person name="Xiong Z."/>
            <person name="Que H."/>
            <person name="Xie Y."/>
            <person name="Holland P.W."/>
            <person name="Paps J."/>
            <person name="Zhu Y."/>
            <person name="Wu F."/>
            <person name="Chen Y."/>
            <person name="Wang J."/>
            <person name="Peng C."/>
            <person name="Meng J."/>
            <person name="Yang L."/>
            <person name="Liu J."/>
            <person name="Wen B."/>
            <person name="Zhang N."/>
            <person name="Huang Z."/>
            <person name="Zhu Q."/>
            <person name="Feng Y."/>
            <person name="Mount A."/>
            <person name="Hedgecock D."/>
            <person name="Xu Z."/>
            <person name="Liu Y."/>
            <person name="Domazet-Loso T."/>
            <person name="Du Y."/>
            <person name="Sun X."/>
            <person name="Zhang S."/>
            <person name="Liu B."/>
            <person name="Cheng P."/>
            <person name="Jiang X."/>
            <person name="Li J."/>
            <person name="Fan D."/>
            <person name="Wang W."/>
            <person name="Fu W."/>
            <person name="Wang T."/>
            <person name="Wang B."/>
            <person name="Zhang J."/>
            <person name="Peng Z."/>
            <person name="Li Y."/>
            <person name="Li N."/>
            <person name="Wang J."/>
            <person name="Chen M."/>
            <person name="He Y."/>
            <person name="Tan F."/>
            <person name="Song X."/>
            <person name="Zheng Q."/>
            <person name="Huang R."/>
            <person name="Yang H."/>
            <person name="Du X."/>
            <person name="Chen L."/>
            <person name="Yang M."/>
            <person name="Gaffney P.M."/>
            <person name="Wang S."/>
            <person name="Luo L."/>
            <person name="She Z."/>
            <person name="Ming Y."/>
            <person name="Huang W."/>
            <person name="Zhang S."/>
            <person name="Huang B."/>
            <person name="Zhang Y."/>
            <person name="Qu T."/>
            <person name="Ni P."/>
            <person name="Miao G."/>
            <person name="Wang J."/>
            <person name="Wang Q."/>
            <person name="Steinberg C.E."/>
            <person name="Wang H."/>
            <person name="Li N."/>
            <person name="Qian L."/>
            <person name="Zhang G."/>
            <person name="Li Y."/>
            <person name="Yang H."/>
            <person name="Liu X."/>
            <person name="Wang J."/>
            <person name="Yin Y."/>
            <person name="Wang J."/>
        </authorList>
    </citation>
    <scope>NUCLEOTIDE SEQUENCE [LARGE SCALE GENOMIC DNA]</scope>
    <source>
        <strain evidence="1">05x7-T-G4-1.051#20</strain>
    </source>
</reference>
<dbReference type="SUPFAM" id="SSF144232">
    <property type="entry name" value="HIT/MYND zinc finger-like"/>
    <property type="match status" value="1"/>
</dbReference>
<dbReference type="AlphaFoldDB" id="K1R9X6"/>
<dbReference type="InterPro" id="IPR002893">
    <property type="entry name" value="Znf_MYND"/>
</dbReference>
<accession>K1R9X6</accession>
<protein>
    <submittedName>
        <fullName evidence="1">Uncharacterized protein</fullName>
    </submittedName>
</protein>
<dbReference type="EMBL" id="JH816101">
    <property type="protein sequence ID" value="EKC30826.1"/>
    <property type="molecule type" value="Genomic_DNA"/>
</dbReference>
<dbReference type="PROSITE" id="PS50865">
    <property type="entry name" value="ZF_MYND_2"/>
    <property type="match status" value="1"/>
</dbReference>
<dbReference type="Gene3D" id="6.10.140.2220">
    <property type="match status" value="1"/>
</dbReference>
<evidence type="ECO:0000313" key="1">
    <source>
        <dbReference type="EMBL" id="EKC30826.1"/>
    </source>
</evidence>
<dbReference type="Pfam" id="PF01753">
    <property type="entry name" value="zf-MYND"/>
    <property type="match status" value="1"/>
</dbReference>
<dbReference type="HOGENOM" id="CLU_1099396_0_0_1"/>
<organism evidence="1">
    <name type="scientific">Magallana gigas</name>
    <name type="common">Pacific oyster</name>
    <name type="synonym">Crassostrea gigas</name>
    <dbReference type="NCBI Taxonomy" id="29159"/>
    <lineage>
        <taxon>Eukaryota</taxon>
        <taxon>Metazoa</taxon>
        <taxon>Spiralia</taxon>
        <taxon>Lophotrochozoa</taxon>
        <taxon>Mollusca</taxon>
        <taxon>Bivalvia</taxon>
        <taxon>Autobranchia</taxon>
        <taxon>Pteriomorphia</taxon>
        <taxon>Ostreida</taxon>
        <taxon>Ostreoidea</taxon>
        <taxon>Ostreidae</taxon>
        <taxon>Magallana</taxon>
    </lineage>
</organism>
<dbReference type="InParanoid" id="K1R9X6"/>
<sequence length="253" mass="29344">MDTSKNEDSWEVNLSPPHSTLVFPQDPPCVQDIDTVFTSTVVLIMYWHLKPPIKQVLSMGENRRNVCSFCGEESPDLLKCSRCKEMYYCSRDCQRGHWREGHREDCKEEIKYTGKTCDSERREIYASFYLPNDDPSPYFRWFDVVPGNFIAILSPCIHFFNDGTVGLRVDKASYVYCFDTTNLKLYWFYTAEDLACKKTQKGHTTENSGKKFHIQKNPDTDNTAVDMTSVNILTDPNFEYVLTKLLLIDDDTI</sequence>
<proteinExistence type="predicted"/>